<name>A0ABX7TWI7_STRCY</name>
<accession>A0ABX7TWI7</accession>
<feature type="transmembrane region" description="Helical" evidence="7">
    <location>
        <begin position="125"/>
        <end position="148"/>
    </location>
</feature>
<evidence type="ECO:0000256" key="5">
    <source>
        <dbReference type="ARBA" id="ARBA00022989"/>
    </source>
</evidence>
<dbReference type="Pfam" id="PF09335">
    <property type="entry name" value="VTT_dom"/>
    <property type="match status" value="1"/>
</dbReference>
<dbReference type="EMBL" id="CP071839">
    <property type="protein sequence ID" value="QTD99811.1"/>
    <property type="molecule type" value="Genomic_DNA"/>
</dbReference>
<feature type="domain" description="VTT" evidence="8">
    <location>
        <begin position="20"/>
        <end position="145"/>
    </location>
</feature>
<keyword evidence="6 7" id="KW-0472">Membrane</keyword>
<comment type="similarity">
    <text evidence="2 7">Belongs to the DedA family.</text>
</comment>
<evidence type="ECO:0000256" key="3">
    <source>
        <dbReference type="ARBA" id="ARBA00022475"/>
    </source>
</evidence>
<evidence type="ECO:0000313" key="10">
    <source>
        <dbReference type="Proteomes" id="UP000663908"/>
    </source>
</evidence>
<gene>
    <name evidence="9" type="primary">yabI</name>
    <name evidence="9" type="ORF">S1361_20915</name>
</gene>
<proteinExistence type="inferred from homology"/>
<evidence type="ECO:0000256" key="2">
    <source>
        <dbReference type="ARBA" id="ARBA00010792"/>
    </source>
</evidence>
<keyword evidence="5 7" id="KW-1133">Transmembrane helix</keyword>
<evidence type="ECO:0000256" key="7">
    <source>
        <dbReference type="RuleBase" id="RU367016"/>
    </source>
</evidence>
<evidence type="ECO:0000259" key="8">
    <source>
        <dbReference type="Pfam" id="PF09335"/>
    </source>
</evidence>
<dbReference type="InterPro" id="IPR032818">
    <property type="entry name" value="DedA-like"/>
</dbReference>
<feature type="transmembrane region" description="Helical" evidence="7">
    <location>
        <begin position="154"/>
        <end position="179"/>
    </location>
</feature>
<protein>
    <submittedName>
        <fullName evidence="9">Inner membrane protein YabI</fullName>
    </submittedName>
</protein>
<comment type="caution">
    <text evidence="7">Lacks conserved residue(s) required for the propagation of feature annotation.</text>
</comment>
<keyword evidence="10" id="KW-1185">Reference proteome</keyword>
<keyword evidence="3 7" id="KW-1003">Cell membrane</keyword>
<evidence type="ECO:0000256" key="4">
    <source>
        <dbReference type="ARBA" id="ARBA00022692"/>
    </source>
</evidence>
<dbReference type="InterPro" id="IPR032816">
    <property type="entry name" value="VTT_dom"/>
</dbReference>
<feature type="transmembrane region" description="Helical" evidence="7">
    <location>
        <begin position="43"/>
        <end position="65"/>
    </location>
</feature>
<keyword evidence="4 7" id="KW-0812">Transmembrane</keyword>
<dbReference type="PANTHER" id="PTHR30353">
    <property type="entry name" value="INNER MEMBRANE PROTEIN DEDA-RELATED"/>
    <property type="match status" value="1"/>
</dbReference>
<dbReference type="Proteomes" id="UP000663908">
    <property type="component" value="Chromosome"/>
</dbReference>
<evidence type="ECO:0000256" key="6">
    <source>
        <dbReference type="ARBA" id="ARBA00023136"/>
    </source>
</evidence>
<organism evidence="9 10">
    <name type="scientific">Streptomyces cyanogenus</name>
    <dbReference type="NCBI Taxonomy" id="80860"/>
    <lineage>
        <taxon>Bacteria</taxon>
        <taxon>Bacillati</taxon>
        <taxon>Actinomycetota</taxon>
        <taxon>Actinomycetes</taxon>
        <taxon>Kitasatosporales</taxon>
        <taxon>Streptomycetaceae</taxon>
        <taxon>Streptomyces</taxon>
    </lineage>
</organism>
<evidence type="ECO:0000256" key="1">
    <source>
        <dbReference type="ARBA" id="ARBA00004651"/>
    </source>
</evidence>
<evidence type="ECO:0000313" key="9">
    <source>
        <dbReference type="EMBL" id="QTD99811.1"/>
    </source>
</evidence>
<reference evidence="9 10" key="1">
    <citation type="submission" date="2021-03" db="EMBL/GenBank/DDBJ databases">
        <title>Complete genome sequence of Streptomyces cyanogenus S136, producer of anticancer angucycline landomycin A.</title>
        <authorList>
            <person name="Hrab P."/>
            <person name="Ruckert C."/>
            <person name="Busche T."/>
            <person name="Ostash I."/>
            <person name="Kalinowski J."/>
            <person name="Fedorenko V."/>
            <person name="Yushchuk O."/>
            <person name="Ostash B."/>
        </authorList>
    </citation>
    <scope>NUCLEOTIDE SEQUENCE [LARGE SCALE GENOMIC DNA]</scope>
    <source>
        <strain evidence="9 10">S136</strain>
    </source>
</reference>
<sequence length="192" mass="20704">MDGTHWMYVLLVLVTMPPMIPNSALVAGAGALAAAGSLNLPLLIVILLASTVLGDMSMFWAGHLARSRALRWMSRRQKRRSMLDWAAERFRRYGVPSVIVMRFVPSGRGLGGVTAGIVDFPLRSYLLGALLAEAVFVSCTLGLGYLGGRLVDNSVTVVCMGPAVSVLTAGSVMAVRWAWTRWSPRRAGDRGD</sequence>
<comment type="subcellular location">
    <subcellularLocation>
        <location evidence="1 7">Cell membrane</location>
        <topology evidence="1 7">Multi-pass membrane protein</topology>
    </subcellularLocation>
</comment>
<dbReference type="PANTHER" id="PTHR30353:SF0">
    <property type="entry name" value="TRANSMEMBRANE PROTEIN"/>
    <property type="match status" value="1"/>
</dbReference>
<dbReference type="RefSeq" id="WP_208033346.1">
    <property type="nucleotide sequence ID" value="NZ_CP071839.1"/>
</dbReference>